<feature type="transmembrane region" description="Helical" evidence="1">
    <location>
        <begin position="108"/>
        <end position="128"/>
    </location>
</feature>
<keyword evidence="1" id="KW-0812">Transmembrane</keyword>
<evidence type="ECO:0000313" key="3">
    <source>
        <dbReference type="Proteomes" id="UP001330749"/>
    </source>
</evidence>
<accession>A0ABU6N745</accession>
<keyword evidence="1" id="KW-1133">Transmembrane helix</keyword>
<dbReference type="Proteomes" id="UP001330749">
    <property type="component" value="Unassembled WGS sequence"/>
</dbReference>
<organism evidence="2 3">
    <name type="scientific">Bacillus xiapuensis</name>
    <dbReference type="NCBI Taxonomy" id="2014075"/>
    <lineage>
        <taxon>Bacteria</taxon>
        <taxon>Bacillati</taxon>
        <taxon>Bacillota</taxon>
        <taxon>Bacilli</taxon>
        <taxon>Bacillales</taxon>
        <taxon>Bacillaceae</taxon>
        <taxon>Bacillus</taxon>
    </lineage>
</organism>
<comment type="caution">
    <text evidence="2">The sequence shown here is derived from an EMBL/GenBank/DDBJ whole genome shotgun (WGS) entry which is preliminary data.</text>
</comment>
<keyword evidence="1" id="KW-0472">Membrane</keyword>
<gene>
    <name evidence="2" type="ORF">P4447_05775</name>
</gene>
<name>A0ABU6N745_9BACI</name>
<protein>
    <submittedName>
        <fullName evidence="2">Uncharacterized protein</fullName>
    </submittedName>
</protein>
<evidence type="ECO:0000313" key="2">
    <source>
        <dbReference type="EMBL" id="MED3562019.1"/>
    </source>
</evidence>
<proteinExistence type="predicted"/>
<evidence type="ECO:0000256" key="1">
    <source>
        <dbReference type="SAM" id="Phobius"/>
    </source>
</evidence>
<keyword evidence="3" id="KW-1185">Reference proteome</keyword>
<dbReference type="EMBL" id="JARMQG010000064">
    <property type="protein sequence ID" value="MED3562019.1"/>
    <property type="molecule type" value="Genomic_DNA"/>
</dbReference>
<reference evidence="2 3" key="1">
    <citation type="submission" date="2023-03" db="EMBL/GenBank/DDBJ databases">
        <title>Bacillus Genome Sequencing.</title>
        <authorList>
            <person name="Dunlap C."/>
        </authorList>
    </citation>
    <scope>NUCLEOTIDE SEQUENCE [LARGE SCALE GENOMIC DNA]</scope>
    <source>
        <strain evidence="2 3">B-14544</strain>
    </source>
</reference>
<feature type="transmembrane region" description="Helical" evidence="1">
    <location>
        <begin position="12"/>
        <end position="32"/>
    </location>
</feature>
<feature type="transmembrane region" description="Helical" evidence="1">
    <location>
        <begin position="38"/>
        <end position="58"/>
    </location>
</feature>
<dbReference type="RefSeq" id="WP_327966930.1">
    <property type="nucleotide sequence ID" value="NZ_JARMQG010000064.1"/>
</dbReference>
<feature type="transmembrane region" description="Helical" evidence="1">
    <location>
        <begin position="79"/>
        <end position="102"/>
    </location>
</feature>
<sequence length="155" mass="18220">MKPLDGSEDVYKFLMPLFFSGVAFCLSFYFCILGVSLYIYSLPIYAFLLLISLFLFYRTDKNLNDFMKNGLTTFTHYNFYHHCIGIYLMLSFVLFGVSIAYIPFYYNGGFIFVWYCGPMSILCFISFIQSQKRIKRLKKTLENNSNSENIDQLKL</sequence>